<organism evidence="4 5">
    <name type="scientific">Amycolatopsis rubida</name>
    <dbReference type="NCBI Taxonomy" id="112413"/>
    <lineage>
        <taxon>Bacteria</taxon>
        <taxon>Bacillati</taxon>
        <taxon>Actinomycetota</taxon>
        <taxon>Actinomycetes</taxon>
        <taxon>Pseudonocardiales</taxon>
        <taxon>Pseudonocardiaceae</taxon>
        <taxon>Amycolatopsis</taxon>
    </lineage>
</organism>
<feature type="region of interest" description="Disordered" evidence="2">
    <location>
        <begin position="98"/>
        <end position="152"/>
    </location>
</feature>
<dbReference type="AlphaFoldDB" id="A0A1I6A1L9"/>
<dbReference type="PANTHER" id="PTHR43364:SF4">
    <property type="entry name" value="NAD(P)-LINKED OXIDOREDUCTASE SUPERFAMILY PROTEIN"/>
    <property type="match status" value="1"/>
</dbReference>
<dbReference type="Proteomes" id="UP000199137">
    <property type="component" value="Unassembled WGS sequence"/>
</dbReference>
<dbReference type="GO" id="GO:0005829">
    <property type="term" value="C:cytosol"/>
    <property type="evidence" value="ECO:0007669"/>
    <property type="project" value="TreeGrafter"/>
</dbReference>
<name>A0A1I6A1L9_9PSEU</name>
<dbReference type="InterPro" id="IPR036812">
    <property type="entry name" value="NAD(P)_OxRdtase_dom_sf"/>
</dbReference>
<evidence type="ECO:0000313" key="5">
    <source>
        <dbReference type="Proteomes" id="UP000199137"/>
    </source>
</evidence>
<dbReference type="Gene3D" id="3.20.20.100">
    <property type="entry name" value="NADP-dependent oxidoreductase domain"/>
    <property type="match status" value="1"/>
</dbReference>
<accession>A0A1I6A1L9</accession>
<proteinExistence type="predicted"/>
<evidence type="ECO:0000256" key="2">
    <source>
        <dbReference type="SAM" id="MobiDB-lite"/>
    </source>
</evidence>
<feature type="compositionally biased region" description="Polar residues" evidence="2">
    <location>
        <begin position="111"/>
        <end position="130"/>
    </location>
</feature>
<sequence length="152" mass="15918">MHDWDFTTPDGDTLRGMDDLTRQAQSTTSRCPVPPSWPISRRQTIADLRGWAPLVALQVEYGLVERDLLPMAREMGLCAVPSSPLAGDVLTGKYTRADQTAAEPVPARAATSLSAGSPNATSASPGSWPTSPGKSAAPPPRPGSPGRCGTPP</sequence>
<dbReference type="InterPro" id="IPR023210">
    <property type="entry name" value="NADP_OxRdtase_dom"/>
</dbReference>
<reference evidence="4 5" key="1">
    <citation type="submission" date="2016-10" db="EMBL/GenBank/DDBJ databases">
        <authorList>
            <person name="de Groot N.N."/>
        </authorList>
    </citation>
    <scope>NUCLEOTIDE SEQUENCE [LARGE SCALE GENOMIC DNA]</scope>
    <source>
        <strain evidence="4 5">DSM 44637</strain>
    </source>
</reference>
<protein>
    <submittedName>
        <fullName evidence="4">Aldo/keto reductase family protein</fullName>
    </submittedName>
</protein>
<dbReference type="PANTHER" id="PTHR43364">
    <property type="entry name" value="NADH-SPECIFIC METHYLGLYOXAL REDUCTASE-RELATED"/>
    <property type="match status" value="1"/>
</dbReference>
<dbReference type="InterPro" id="IPR050523">
    <property type="entry name" value="AKR_Detox_Biosynth"/>
</dbReference>
<dbReference type="EMBL" id="FOWC01000017">
    <property type="protein sequence ID" value="SFQ62572.1"/>
    <property type="molecule type" value="Genomic_DNA"/>
</dbReference>
<keyword evidence="1" id="KW-0560">Oxidoreductase</keyword>
<dbReference type="GO" id="GO:0016491">
    <property type="term" value="F:oxidoreductase activity"/>
    <property type="evidence" value="ECO:0007669"/>
    <property type="project" value="UniProtKB-KW"/>
</dbReference>
<feature type="domain" description="NADP-dependent oxidoreductase" evidence="3">
    <location>
        <begin position="2"/>
        <end position="100"/>
    </location>
</feature>
<evidence type="ECO:0000313" key="4">
    <source>
        <dbReference type="EMBL" id="SFQ62572.1"/>
    </source>
</evidence>
<gene>
    <name evidence="4" type="ORF">SAMN05421854_11717</name>
</gene>
<dbReference type="STRING" id="112413.SAMN05421854_11717"/>
<evidence type="ECO:0000259" key="3">
    <source>
        <dbReference type="Pfam" id="PF00248"/>
    </source>
</evidence>
<dbReference type="SUPFAM" id="SSF51430">
    <property type="entry name" value="NAD(P)-linked oxidoreductase"/>
    <property type="match status" value="1"/>
</dbReference>
<evidence type="ECO:0000256" key="1">
    <source>
        <dbReference type="ARBA" id="ARBA00023002"/>
    </source>
</evidence>
<dbReference type="Pfam" id="PF00248">
    <property type="entry name" value="Aldo_ket_red"/>
    <property type="match status" value="1"/>
</dbReference>